<sequence>MIKTKYGLLFGSFICVNALAAPLQDIYFEHKDWATACDNTGTCRVVGYHHENEDENLVSVLFTRQAGSQQISGELTWLSEKNMGNPQNIHLLIDHQIIGKIPFKQGDSVPLSPSHTAAIIAATKGRGVVHIRVGKNVFVLSNAGAAAAWLKADEFQQFGKLKPQPKPLIKPAKTLSGSLKISSAEQNAIRQLLRGKINNDTCHELHESSHPVSLYRLNAQNVLAETECWRGAYNVGYAYAVLDNSRRQIHQIPTTDGSDYAKGVISNYHKSRGMGDCWSGAEYVWNGRRFVQTSAHTTGMCRGFAGGAWHLPTFVSDVK</sequence>
<dbReference type="Proteomes" id="UP000254209">
    <property type="component" value="Unassembled WGS sequence"/>
</dbReference>
<dbReference type="RefSeq" id="WP_051968657.1">
    <property type="nucleotide sequence ID" value="NZ_CP091519.2"/>
</dbReference>
<protein>
    <submittedName>
        <fullName evidence="2">Protein of uncharacterized function (DUF1176)</fullName>
    </submittedName>
</protein>
<feature type="chain" id="PRO_5016605713" evidence="1">
    <location>
        <begin position="21"/>
        <end position="319"/>
    </location>
</feature>
<dbReference type="Pfam" id="PF06674">
    <property type="entry name" value="DUF1176"/>
    <property type="match status" value="2"/>
</dbReference>
<evidence type="ECO:0000313" key="2">
    <source>
        <dbReference type="EMBL" id="SSY80245.1"/>
    </source>
</evidence>
<feature type="signal peptide" evidence="1">
    <location>
        <begin position="1"/>
        <end position="20"/>
    </location>
</feature>
<proteinExistence type="predicted"/>
<reference evidence="2 3" key="1">
    <citation type="submission" date="2018-06" db="EMBL/GenBank/DDBJ databases">
        <authorList>
            <consortium name="Pathogen Informatics"/>
            <person name="Doyle S."/>
        </authorList>
    </citation>
    <scope>NUCLEOTIDE SEQUENCE [LARGE SCALE GENOMIC DNA]</scope>
    <source>
        <strain evidence="2 3">NCTC10283</strain>
    </source>
</reference>
<keyword evidence="1" id="KW-0732">Signal</keyword>
<name>A0A376BTZ9_9NEIS</name>
<dbReference type="AlphaFoldDB" id="A0A376BTZ9"/>
<gene>
    <name evidence="2" type="ORF">NCTC10283_01799</name>
</gene>
<dbReference type="EMBL" id="UFSO01000003">
    <property type="protein sequence ID" value="SSY80245.1"/>
    <property type="molecule type" value="Genomic_DNA"/>
</dbReference>
<organism evidence="2 3">
    <name type="scientific">Alysiella crassa</name>
    <dbReference type="NCBI Taxonomy" id="153491"/>
    <lineage>
        <taxon>Bacteria</taxon>
        <taxon>Pseudomonadati</taxon>
        <taxon>Pseudomonadota</taxon>
        <taxon>Betaproteobacteria</taxon>
        <taxon>Neisseriales</taxon>
        <taxon>Neisseriaceae</taxon>
        <taxon>Alysiella</taxon>
    </lineage>
</organism>
<dbReference type="InterPro" id="IPR009560">
    <property type="entry name" value="DUF1176"/>
</dbReference>
<evidence type="ECO:0000313" key="3">
    <source>
        <dbReference type="Proteomes" id="UP000254209"/>
    </source>
</evidence>
<dbReference type="STRING" id="1120980.GCA_000745955_00055"/>
<evidence type="ECO:0000256" key="1">
    <source>
        <dbReference type="SAM" id="SignalP"/>
    </source>
</evidence>
<keyword evidence="3" id="KW-1185">Reference proteome</keyword>
<accession>A0A376BTZ9</accession>